<accession>A0A2G8JSW5</accession>
<organism evidence="2 3">
    <name type="scientific">Stichopus japonicus</name>
    <name type="common">Sea cucumber</name>
    <dbReference type="NCBI Taxonomy" id="307972"/>
    <lineage>
        <taxon>Eukaryota</taxon>
        <taxon>Metazoa</taxon>
        <taxon>Echinodermata</taxon>
        <taxon>Eleutherozoa</taxon>
        <taxon>Echinozoa</taxon>
        <taxon>Holothuroidea</taxon>
        <taxon>Aspidochirotacea</taxon>
        <taxon>Aspidochirotida</taxon>
        <taxon>Stichopodidae</taxon>
        <taxon>Apostichopus</taxon>
    </lineage>
</organism>
<evidence type="ECO:0000313" key="3">
    <source>
        <dbReference type="Proteomes" id="UP000230750"/>
    </source>
</evidence>
<comment type="caution">
    <text evidence="2">The sequence shown here is derived from an EMBL/GenBank/DDBJ whole genome shotgun (WGS) entry which is preliminary data.</text>
</comment>
<dbReference type="InterPro" id="IPR048365">
    <property type="entry name" value="TNP-like_RNaseH_N"/>
</dbReference>
<proteinExistence type="predicted"/>
<feature type="domain" description="Transposable element P transposase-like RNase H" evidence="1">
    <location>
        <begin position="4"/>
        <end position="73"/>
    </location>
</feature>
<dbReference type="OrthoDB" id="6129029at2759"/>
<gene>
    <name evidence="2" type="ORF">BSL78_24364</name>
</gene>
<protein>
    <recommendedName>
        <fullName evidence="1">Transposable element P transposase-like RNase H domain-containing protein</fullName>
    </recommendedName>
</protein>
<evidence type="ECO:0000313" key="2">
    <source>
        <dbReference type="EMBL" id="PIK38809.1"/>
    </source>
</evidence>
<keyword evidence="3" id="KW-1185">Reference proteome</keyword>
<sequence length="381" mass="43872">MAVSKELATEVLQVYFLGYTGFRWPICHFPTCGVKASELYVMLWDVIAKLQDWGFTIDCILQDGGAANRQFINLHFSDVPTDSKYLAANIVNPSRVVAMCQDFSHIVKKIRNGIMKSGDHPSPINTRKLQLNGNYIVWQQWIDAVKWDRKVNSRPIHQKISDSHLFPDSSEKMRNHLAEEMLDADALNLLKCYTASLINGNGLDSTIELLETTSKMIEIFRHNRPIKNVHDDRIATVGKACNFCQDWRNCVLTNVHVPDKEKRKCILSPACCDDIESLLLSFPEICRIHLEEYPNGYIIPSRYNSDIIENHFCQQRGLHNGNATHPTYSSYLFHNWFYYFRSVTKIQRKEIKCWYSICKTFQLLCSSTSSKEDVVCIVCLS</sequence>
<dbReference type="EMBL" id="MRZV01001312">
    <property type="protein sequence ID" value="PIK38809.1"/>
    <property type="molecule type" value="Genomic_DNA"/>
</dbReference>
<dbReference type="Pfam" id="PF21787">
    <property type="entry name" value="TNP-like_RNaseH_N"/>
    <property type="match status" value="1"/>
</dbReference>
<reference evidence="2 3" key="1">
    <citation type="journal article" date="2017" name="PLoS Biol.">
        <title>The sea cucumber genome provides insights into morphological evolution and visceral regeneration.</title>
        <authorList>
            <person name="Zhang X."/>
            <person name="Sun L."/>
            <person name="Yuan J."/>
            <person name="Sun Y."/>
            <person name="Gao Y."/>
            <person name="Zhang L."/>
            <person name="Li S."/>
            <person name="Dai H."/>
            <person name="Hamel J.F."/>
            <person name="Liu C."/>
            <person name="Yu Y."/>
            <person name="Liu S."/>
            <person name="Lin W."/>
            <person name="Guo K."/>
            <person name="Jin S."/>
            <person name="Xu P."/>
            <person name="Storey K.B."/>
            <person name="Huan P."/>
            <person name="Zhang T."/>
            <person name="Zhou Y."/>
            <person name="Zhang J."/>
            <person name="Lin C."/>
            <person name="Li X."/>
            <person name="Xing L."/>
            <person name="Huo D."/>
            <person name="Sun M."/>
            <person name="Wang L."/>
            <person name="Mercier A."/>
            <person name="Li F."/>
            <person name="Yang H."/>
            <person name="Xiang J."/>
        </authorList>
    </citation>
    <scope>NUCLEOTIDE SEQUENCE [LARGE SCALE GENOMIC DNA]</scope>
    <source>
        <strain evidence="2">Shaxun</strain>
        <tissue evidence="2">Muscle</tissue>
    </source>
</reference>
<name>A0A2G8JSW5_STIJA</name>
<evidence type="ECO:0000259" key="1">
    <source>
        <dbReference type="Pfam" id="PF21787"/>
    </source>
</evidence>
<dbReference type="AlphaFoldDB" id="A0A2G8JSW5"/>
<dbReference type="Proteomes" id="UP000230750">
    <property type="component" value="Unassembled WGS sequence"/>
</dbReference>